<sequence length="346" mass="37069">MIPPSVGVRAPRPLLLTGLLASLYALNGRSSALTLKMSGSSAGPPAAATAPKVIDSHLHVWASSSEAAKSYPYAEGQDPPPSLIDRASTSELLKIMDDAGVDGALIVQPINHKYDHSYVTDAVRAHPDRLKGMLLHDPALPPERAVSRLEELTLDGYVGVRFNPYLWPEGAKMSEEGGCGLAVYKRCGELKMPVGVMCFKGLELHYDDIVRLIESSPDTALILDHLGFTGLDERGDAAFEQLLSLAKYPNVVVKVSALFRVAGPGSDPYPHNGVRTRRFVPLLEAFGADRLMFGTDFPYVLEQEGSYGGATGTVSSWATTESERASLMGGTAERLFGPWGSVGKSS</sequence>
<evidence type="ECO:0000259" key="3">
    <source>
        <dbReference type="Pfam" id="PF04909"/>
    </source>
</evidence>
<dbReference type="PANTHER" id="PTHR21240">
    <property type="entry name" value="2-AMINO-3-CARBOXYLMUCONATE-6-SEMIALDEHYDE DECARBOXYLASE"/>
    <property type="match status" value="1"/>
</dbReference>
<protein>
    <recommendedName>
        <fullName evidence="3">Amidohydrolase-related domain-containing protein</fullName>
    </recommendedName>
</protein>
<dbReference type="Pfam" id="PF04909">
    <property type="entry name" value="Amidohydro_2"/>
    <property type="match status" value="1"/>
</dbReference>
<accession>A0A7S1Z3V0</accession>
<reference evidence="4" key="1">
    <citation type="submission" date="2021-01" db="EMBL/GenBank/DDBJ databases">
        <authorList>
            <person name="Corre E."/>
            <person name="Pelletier E."/>
            <person name="Niang G."/>
            <person name="Scheremetjew M."/>
            <person name="Finn R."/>
            <person name="Kale V."/>
            <person name="Holt S."/>
            <person name="Cochrane G."/>
            <person name="Meng A."/>
            <person name="Brown T."/>
            <person name="Cohen L."/>
        </authorList>
    </citation>
    <scope>NUCLEOTIDE SEQUENCE</scope>
    <source>
        <strain evidence="4">Grunow 1884</strain>
    </source>
</reference>
<dbReference type="GO" id="GO:0016831">
    <property type="term" value="F:carboxy-lyase activity"/>
    <property type="evidence" value="ECO:0007669"/>
    <property type="project" value="UniProtKB-KW"/>
</dbReference>
<evidence type="ECO:0000256" key="1">
    <source>
        <dbReference type="ARBA" id="ARBA00023239"/>
    </source>
</evidence>
<feature type="domain" description="Amidohydrolase-related" evidence="3">
    <location>
        <begin position="54"/>
        <end position="337"/>
    </location>
</feature>
<comment type="similarity">
    <text evidence="2">Belongs to the metallo-dependent hydrolases superfamily.</text>
</comment>
<dbReference type="Gene3D" id="3.20.20.140">
    <property type="entry name" value="Metal-dependent hydrolases"/>
    <property type="match status" value="1"/>
</dbReference>
<organism evidence="4">
    <name type="scientific">Trieres chinensis</name>
    <name type="common">Marine centric diatom</name>
    <name type="synonym">Odontella sinensis</name>
    <dbReference type="NCBI Taxonomy" id="1514140"/>
    <lineage>
        <taxon>Eukaryota</taxon>
        <taxon>Sar</taxon>
        <taxon>Stramenopiles</taxon>
        <taxon>Ochrophyta</taxon>
        <taxon>Bacillariophyta</taxon>
        <taxon>Mediophyceae</taxon>
        <taxon>Biddulphiophycidae</taxon>
        <taxon>Eupodiscales</taxon>
        <taxon>Parodontellaceae</taxon>
        <taxon>Trieres</taxon>
    </lineage>
</organism>
<dbReference type="InterPro" id="IPR006680">
    <property type="entry name" value="Amidohydro-rel"/>
</dbReference>
<evidence type="ECO:0000313" key="4">
    <source>
        <dbReference type="EMBL" id="CAD9327774.1"/>
    </source>
</evidence>
<dbReference type="InterPro" id="IPR032465">
    <property type="entry name" value="ACMSD"/>
</dbReference>
<evidence type="ECO:0000256" key="2">
    <source>
        <dbReference type="RuleBase" id="RU366045"/>
    </source>
</evidence>
<dbReference type="AlphaFoldDB" id="A0A7S1Z3V0"/>
<dbReference type="SUPFAM" id="SSF51556">
    <property type="entry name" value="Metallo-dependent hydrolases"/>
    <property type="match status" value="1"/>
</dbReference>
<gene>
    <name evidence="4" type="ORF">OSIN01602_LOCUS4378</name>
</gene>
<keyword evidence="1 2" id="KW-0456">Lyase</keyword>
<dbReference type="PANTHER" id="PTHR21240:SF19">
    <property type="entry name" value="CATALYTIC_ HYDROLASE"/>
    <property type="match status" value="1"/>
</dbReference>
<name>A0A7S1Z3V0_TRICV</name>
<dbReference type="InterPro" id="IPR032466">
    <property type="entry name" value="Metal_Hydrolase"/>
</dbReference>
<proteinExistence type="inferred from homology"/>
<keyword evidence="2" id="KW-0210">Decarboxylase</keyword>
<dbReference type="GO" id="GO:0016787">
    <property type="term" value="F:hydrolase activity"/>
    <property type="evidence" value="ECO:0007669"/>
    <property type="project" value="InterPro"/>
</dbReference>
<dbReference type="EMBL" id="HBGO01007760">
    <property type="protein sequence ID" value="CAD9327774.1"/>
    <property type="molecule type" value="Transcribed_RNA"/>
</dbReference>